<dbReference type="Pfam" id="PF09982">
    <property type="entry name" value="LpxR"/>
    <property type="match status" value="1"/>
</dbReference>
<sequence>MRLGQRTATFGSLGVNSKAGRAGQPRLQAYGEVQAEGRLVGYNATLQGGLLNHRNPYVLPASAIRRTIVVTSTGTVGLGYAGLRLEALPTWISPEFTGSRTHRWNTLGILVAF</sequence>
<keyword evidence="2" id="KW-1185">Reference proteome</keyword>
<protein>
    <submittedName>
        <fullName evidence="1">Lipid A deacylase LpxR family protein</fullName>
    </submittedName>
</protein>
<proteinExistence type="predicted"/>
<dbReference type="Proteomes" id="UP000322791">
    <property type="component" value="Unassembled WGS sequence"/>
</dbReference>
<dbReference type="AlphaFoldDB" id="A0A5D6UUB1"/>
<dbReference type="Gene3D" id="2.40.128.140">
    <property type="entry name" value="Outer membrane protein"/>
    <property type="match status" value="1"/>
</dbReference>
<dbReference type="InterPro" id="IPR037107">
    <property type="entry name" value="Put_OMP_sf"/>
</dbReference>
<evidence type="ECO:0000313" key="2">
    <source>
        <dbReference type="Proteomes" id="UP000322791"/>
    </source>
</evidence>
<name>A0A5D6UUB1_9BACT</name>
<comment type="caution">
    <text evidence="1">The sequence shown here is derived from an EMBL/GenBank/DDBJ whole genome shotgun (WGS) entry which is preliminary data.</text>
</comment>
<dbReference type="InterPro" id="IPR018707">
    <property type="entry name" value="LpxR"/>
</dbReference>
<organism evidence="1 2">
    <name type="scientific">Hymenobacter lutimineralis</name>
    <dbReference type="NCBI Taxonomy" id="2606448"/>
    <lineage>
        <taxon>Bacteria</taxon>
        <taxon>Pseudomonadati</taxon>
        <taxon>Bacteroidota</taxon>
        <taxon>Cytophagia</taxon>
        <taxon>Cytophagales</taxon>
        <taxon>Hymenobacteraceae</taxon>
        <taxon>Hymenobacter</taxon>
    </lineage>
</organism>
<gene>
    <name evidence="1" type="ORF">FY528_15745</name>
</gene>
<evidence type="ECO:0000313" key="1">
    <source>
        <dbReference type="EMBL" id="TYZ07311.1"/>
    </source>
</evidence>
<accession>A0A5D6UUB1</accession>
<dbReference type="EMBL" id="VTHL01000018">
    <property type="protein sequence ID" value="TYZ07311.1"/>
    <property type="molecule type" value="Genomic_DNA"/>
</dbReference>
<reference evidence="1 2" key="1">
    <citation type="submission" date="2019-08" db="EMBL/GenBank/DDBJ databases">
        <authorList>
            <person name="Seo M.-J."/>
        </authorList>
    </citation>
    <scope>NUCLEOTIDE SEQUENCE [LARGE SCALE GENOMIC DNA]</scope>
    <source>
        <strain evidence="1 2">KIGAM108</strain>
    </source>
</reference>